<feature type="domain" description="K-box" evidence="1">
    <location>
        <begin position="1"/>
        <end position="48"/>
    </location>
</feature>
<dbReference type="InterPro" id="IPR002487">
    <property type="entry name" value="TF_Kbox"/>
</dbReference>
<gene>
    <name evidence="2" type="ORF">B296_00041629</name>
</gene>
<dbReference type="EMBL" id="AMZH03017863">
    <property type="protein sequence ID" value="RRT42414.1"/>
    <property type="molecule type" value="Genomic_DNA"/>
</dbReference>
<dbReference type="AlphaFoldDB" id="A0A426XSJ6"/>
<organism evidence="2 3">
    <name type="scientific">Ensete ventricosum</name>
    <name type="common">Abyssinian banana</name>
    <name type="synonym">Musa ensete</name>
    <dbReference type="NCBI Taxonomy" id="4639"/>
    <lineage>
        <taxon>Eukaryota</taxon>
        <taxon>Viridiplantae</taxon>
        <taxon>Streptophyta</taxon>
        <taxon>Embryophyta</taxon>
        <taxon>Tracheophyta</taxon>
        <taxon>Spermatophyta</taxon>
        <taxon>Magnoliopsida</taxon>
        <taxon>Liliopsida</taxon>
        <taxon>Zingiberales</taxon>
        <taxon>Musaceae</taxon>
        <taxon>Ensete</taxon>
    </lineage>
</organism>
<sequence>MLGEGTAGHMTLDELLVLEKHLEMWMCHIRATKMQIMFQEIQSLKNKVPTFPSPSNSTLSSP</sequence>
<evidence type="ECO:0000259" key="1">
    <source>
        <dbReference type="Pfam" id="PF01486"/>
    </source>
</evidence>
<dbReference type="GO" id="GO:0005634">
    <property type="term" value="C:nucleus"/>
    <property type="evidence" value="ECO:0007669"/>
    <property type="project" value="InterPro"/>
</dbReference>
<dbReference type="Proteomes" id="UP000287651">
    <property type="component" value="Unassembled WGS sequence"/>
</dbReference>
<evidence type="ECO:0000313" key="2">
    <source>
        <dbReference type="EMBL" id="RRT42414.1"/>
    </source>
</evidence>
<evidence type="ECO:0000313" key="3">
    <source>
        <dbReference type="Proteomes" id="UP000287651"/>
    </source>
</evidence>
<name>A0A426XSJ6_ENSVE</name>
<comment type="caution">
    <text evidence="2">The sequence shown here is derived from an EMBL/GenBank/DDBJ whole genome shotgun (WGS) entry which is preliminary data.</text>
</comment>
<proteinExistence type="predicted"/>
<protein>
    <recommendedName>
        <fullName evidence="1">K-box domain-containing protein</fullName>
    </recommendedName>
</protein>
<accession>A0A426XSJ6</accession>
<dbReference type="Pfam" id="PF01486">
    <property type="entry name" value="K-box"/>
    <property type="match status" value="1"/>
</dbReference>
<dbReference type="GO" id="GO:0003700">
    <property type="term" value="F:DNA-binding transcription factor activity"/>
    <property type="evidence" value="ECO:0007669"/>
    <property type="project" value="InterPro"/>
</dbReference>
<reference evidence="2 3" key="1">
    <citation type="journal article" date="2014" name="Agronomy (Basel)">
        <title>A Draft Genome Sequence for Ensete ventricosum, the Drought-Tolerant Tree Against Hunger.</title>
        <authorList>
            <person name="Harrison J."/>
            <person name="Moore K.A."/>
            <person name="Paszkiewicz K."/>
            <person name="Jones T."/>
            <person name="Grant M."/>
            <person name="Ambacheew D."/>
            <person name="Muzemil S."/>
            <person name="Studholme D.J."/>
        </authorList>
    </citation>
    <scope>NUCLEOTIDE SEQUENCE [LARGE SCALE GENOMIC DNA]</scope>
</reference>